<dbReference type="EMBL" id="GL385397">
    <property type="protein sequence ID" value="EJT75204.1"/>
    <property type="molecule type" value="Genomic_DNA"/>
</dbReference>
<name>J8UD15_GAET3</name>
<organism evidence="3">
    <name type="scientific">Gaeumannomyces tritici (strain R3-111a-1)</name>
    <name type="common">Wheat and barley take-all root rot fungus</name>
    <name type="synonym">Gaeumannomyces graminis var. tritici</name>
    <dbReference type="NCBI Taxonomy" id="644352"/>
    <lineage>
        <taxon>Eukaryota</taxon>
        <taxon>Fungi</taxon>
        <taxon>Dikarya</taxon>
        <taxon>Ascomycota</taxon>
        <taxon>Pezizomycotina</taxon>
        <taxon>Sordariomycetes</taxon>
        <taxon>Sordariomycetidae</taxon>
        <taxon>Magnaporthales</taxon>
        <taxon>Magnaporthaceae</taxon>
        <taxon>Gaeumannomyces</taxon>
    </lineage>
</organism>
<dbReference type="GO" id="GO:0003676">
    <property type="term" value="F:nucleic acid binding"/>
    <property type="evidence" value="ECO:0007669"/>
    <property type="project" value="InterPro"/>
</dbReference>
<protein>
    <recommendedName>
        <fullName evidence="2">CCHC-type domain-containing protein</fullName>
    </recommendedName>
</protein>
<dbReference type="PROSITE" id="PS50158">
    <property type="entry name" value="ZF_CCHC"/>
    <property type="match status" value="1"/>
</dbReference>
<dbReference type="GeneID" id="20345599"/>
<dbReference type="EnsemblFungi" id="EJT75204">
    <property type="protein sequence ID" value="EJT75204"/>
    <property type="gene ID" value="GGTG_05141"/>
</dbReference>
<accession>J8UD15</accession>
<keyword evidence="1" id="KW-0863">Zinc-finger</keyword>
<evidence type="ECO:0000313" key="5">
    <source>
        <dbReference type="Proteomes" id="UP000006039"/>
    </source>
</evidence>
<keyword evidence="1" id="KW-0862">Zinc</keyword>
<gene>
    <name evidence="4" type="primary">20345599</name>
    <name evidence="3" type="ORF">GGTG_05141</name>
</gene>
<evidence type="ECO:0000256" key="1">
    <source>
        <dbReference type="PROSITE-ProRule" id="PRU00047"/>
    </source>
</evidence>
<dbReference type="Proteomes" id="UP000006039">
    <property type="component" value="Unassembled WGS sequence"/>
</dbReference>
<feature type="domain" description="CCHC-type" evidence="2">
    <location>
        <begin position="18"/>
        <end position="32"/>
    </location>
</feature>
<dbReference type="GO" id="GO:0008270">
    <property type="term" value="F:zinc ion binding"/>
    <property type="evidence" value="ECO:0007669"/>
    <property type="project" value="UniProtKB-KW"/>
</dbReference>
<dbReference type="VEuPathDB" id="FungiDB:GGTG_05141"/>
<dbReference type="RefSeq" id="XP_009221204.1">
    <property type="nucleotide sequence ID" value="XM_009222940.1"/>
</dbReference>
<keyword evidence="1" id="KW-0479">Metal-binding</keyword>
<evidence type="ECO:0000259" key="2">
    <source>
        <dbReference type="PROSITE" id="PS50158"/>
    </source>
</evidence>
<evidence type="ECO:0000313" key="3">
    <source>
        <dbReference type="EMBL" id="EJT75204.1"/>
    </source>
</evidence>
<reference evidence="5" key="1">
    <citation type="submission" date="2010-07" db="EMBL/GenBank/DDBJ databases">
        <title>The genome sequence of Gaeumannomyces graminis var. tritici strain R3-111a-1.</title>
        <authorList>
            <consortium name="The Broad Institute Genome Sequencing Platform"/>
            <person name="Ma L.-J."/>
            <person name="Dead R."/>
            <person name="Young S."/>
            <person name="Zeng Q."/>
            <person name="Koehrsen M."/>
            <person name="Alvarado L."/>
            <person name="Berlin A."/>
            <person name="Chapman S.B."/>
            <person name="Chen Z."/>
            <person name="Freedman E."/>
            <person name="Gellesch M."/>
            <person name="Goldberg J."/>
            <person name="Griggs A."/>
            <person name="Gujja S."/>
            <person name="Heilman E.R."/>
            <person name="Heiman D."/>
            <person name="Hepburn T."/>
            <person name="Howarth C."/>
            <person name="Jen D."/>
            <person name="Larson L."/>
            <person name="Mehta T."/>
            <person name="Neiman D."/>
            <person name="Pearson M."/>
            <person name="Roberts A."/>
            <person name="Saif S."/>
            <person name="Shea T."/>
            <person name="Shenoy N."/>
            <person name="Sisk P."/>
            <person name="Stolte C."/>
            <person name="Sykes S."/>
            <person name="Walk T."/>
            <person name="White J."/>
            <person name="Yandava C."/>
            <person name="Haas B."/>
            <person name="Nusbaum C."/>
            <person name="Birren B."/>
        </authorList>
    </citation>
    <scope>NUCLEOTIDE SEQUENCE [LARGE SCALE GENOMIC DNA]</scope>
    <source>
        <strain evidence="5">R3-111a-1</strain>
    </source>
</reference>
<feature type="non-terminal residue" evidence="3">
    <location>
        <position position="1"/>
    </location>
</feature>
<dbReference type="InterPro" id="IPR001878">
    <property type="entry name" value="Znf_CCHC"/>
</dbReference>
<reference evidence="3" key="2">
    <citation type="submission" date="2010-07" db="EMBL/GenBank/DDBJ databases">
        <authorList>
            <consortium name="The Broad Institute Genome Sequencing Platform"/>
            <consortium name="Broad Institute Genome Sequencing Center for Infectious Disease"/>
            <person name="Ma L.-J."/>
            <person name="Dead R."/>
            <person name="Young S."/>
            <person name="Zeng Q."/>
            <person name="Koehrsen M."/>
            <person name="Alvarado L."/>
            <person name="Berlin A."/>
            <person name="Chapman S.B."/>
            <person name="Chen Z."/>
            <person name="Freedman E."/>
            <person name="Gellesch M."/>
            <person name="Goldberg J."/>
            <person name="Griggs A."/>
            <person name="Gujja S."/>
            <person name="Heilman E.R."/>
            <person name="Heiman D."/>
            <person name="Hepburn T."/>
            <person name="Howarth C."/>
            <person name="Jen D."/>
            <person name="Larson L."/>
            <person name="Mehta T."/>
            <person name="Neiman D."/>
            <person name="Pearson M."/>
            <person name="Roberts A."/>
            <person name="Saif S."/>
            <person name="Shea T."/>
            <person name="Shenoy N."/>
            <person name="Sisk P."/>
            <person name="Stolte C."/>
            <person name="Sykes S."/>
            <person name="Walk T."/>
            <person name="White J."/>
            <person name="Yandava C."/>
            <person name="Haas B."/>
            <person name="Nusbaum C."/>
            <person name="Birren B."/>
        </authorList>
    </citation>
    <scope>NUCLEOTIDE SEQUENCE</scope>
    <source>
        <strain evidence="3">R3-111a-1</strain>
    </source>
</reference>
<reference evidence="3" key="3">
    <citation type="submission" date="2010-09" db="EMBL/GenBank/DDBJ databases">
        <title>Annotation of Gaeumannomyces graminis var. tritici R3-111a-1.</title>
        <authorList>
            <consortium name="The Broad Institute Genome Sequencing Platform"/>
            <person name="Ma L.-J."/>
            <person name="Dead R."/>
            <person name="Young S.K."/>
            <person name="Zeng Q."/>
            <person name="Gargeya S."/>
            <person name="Fitzgerald M."/>
            <person name="Haas B."/>
            <person name="Abouelleil A."/>
            <person name="Alvarado L."/>
            <person name="Arachchi H.M."/>
            <person name="Berlin A."/>
            <person name="Brown A."/>
            <person name="Chapman S.B."/>
            <person name="Chen Z."/>
            <person name="Dunbar C."/>
            <person name="Freedman E."/>
            <person name="Gearin G."/>
            <person name="Gellesch M."/>
            <person name="Goldberg J."/>
            <person name="Griggs A."/>
            <person name="Gujja S."/>
            <person name="Heiman D."/>
            <person name="Howarth C."/>
            <person name="Larson L."/>
            <person name="Lui A."/>
            <person name="MacDonald P.J.P."/>
            <person name="Mehta T."/>
            <person name="Montmayeur A."/>
            <person name="Murphy C."/>
            <person name="Neiman D."/>
            <person name="Pearson M."/>
            <person name="Priest M."/>
            <person name="Roberts A."/>
            <person name="Saif S."/>
            <person name="Shea T."/>
            <person name="Shenoy N."/>
            <person name="Sisk P."/>
            <person name="Stolte C."/>
            <person name="Sykes S."/>
            <person name="Yandava C."/>
            <person name="Wortman J."/>
            <person name="Nusbaum C."/>
            <person name="Birren B."/>
        </authorList>
    </citation>
    <scope>NUCLEOTIDE SEQUENCE</scope>
    <source>
        <strain evidence="3">R3-111a-1</strain>
    </source>
</reference>
<dbReference type="OrthoDB" id="3797593at2759"/>
<dbReference type="Gene3D" id="4.10.60.10">
    <property type="entry name" value="Zinc finger, CCHC-type"/>
    <property type="match status" value="1"/>
</dbReference>
<reference evidence="4" key="5">
    <citation type="submission" date="2018-04" db="UniProtKB">
        <authorList>
            <consortium name="EnsemblFungi"/>
        </authorList>
    </citation>
    <scope>IDENTIFICATION</scope>
    <source>
        <strain evidence="4">R3-111a-1</strain>
    </source>
</reference>
<dbReference type="AlphaFoldDB" id="J8UD15"/>
<keyword evidence="5" id="KW-1185">Reference proteome</keyword>
<reference evidence="4" key="4">
    <citation type="journal article" date="2015" name="G3 (Bethesda)">
        <title>Genome sequences of three phytopathogenic species of the Magnaporthaceae family of fungi.</title>
        <authorList>
            <person name="Okagaki L.H."/>
            <person name="Nunes C.C."/>
            <person name="Sailsbery J."/>
            <person name="Clay B."/>
            <person name="Brown D."/>
            <person name="John T."/>
            <person name="Oh Y."/>
            <person name="Young N."/>
            <person name="Fitzgerald M."/>
            <person name="Haas B.J."/>
            <person name="Zeng Q."/>
            <person name="Young S."/>
            <person name="Adiconis X."/>
            <person name="Fan L."/>
            <person name="Levin J.Z."/>
            <person name="Mitchell T.K."/>
            <person name="Okubara P.A."/>
            <person name="Farman M.L."/>
            <person name="Kohn L.M."/>
            <person name="Birren B."/>
            <person name="Ma L.-J."/>
            <person name="Dean R.A."/>
        </authorList>
    </citation>
    <scope>NUCLEOTIDE SEQUENCE</scope>
    <source>
        <strain evidence="4">R3-111a-1</strain>
    </source>
</reference>
<sequence>KKTPGNISILATKKPVICYKCGQLSHIAAACKIQMDDAKTLTAFTLTQKRPGQKRKGKKPKVQCYKYKELGYIRLAYLKKSKISPPNSIPLFGRSGTGA</sequence>
<evidence type="ECO:0000313" key="4">
    <source>
        <dbReference type="EnsemblFungi" id="EJT75204"/>
    </source>
</evidence>
<proteinExistence type="predicted"/>